<reference evidence="2 3" key="1">
    <citation type="submission" date="2019-02" db="EMBL/GenBank/DDBJ databases">
        <title>Genomic Encyclopedia of Type Strains, Phase IV (KMG-IV): sequencing the most valuable type-strain genomes for metagenomic binning, comparative biology and taxonomic classification.</title>
        <authorList>
            <person name="Goeker M."/>
        </authorList>
    </citation>
    <scope>NUCLEOTIDE SEQUENCE [LARGE SCALE GENOMIC DNA]</scope>
    <source>
        <strain evidence="2 3">DSM 101727</strain>
    </source>
</reference>
<dbReference type="OrthoDB" id="3699727at2"/>
<accession>A0A4Q7L6V4</accession>
<name>A0A4Q7L6V4_9PSEU</name>
<protein>
    <submittedName>
        <fullName evidence="2">Uncharacterized protein</fullName>
    </submittedName>
</protein>
<dbReference type="RefSeq" id="WP_130342035.1">
    <property type="nucleotide sequence ID" value="NZ_SGWQ01000001.1"/>
</dbReference>
<organism evidence="2 3">
    <name type="scientific">Herbihabitans rhizosphaerae</name>
    <dbReference type="NCBI Taxonomy" id="1872711"/>
    <lineage>
        <taxon>Bacteria</taxon>
        <taxon>Bacillati</taxon>
        <taxon>Actinomycetota</taxon>
        <taxon>Actinomycetes</taxon>
        <taxon>Pseudonocardiales</taxon>
        <taxon>Pseudonocardiaceae</taxon>
        <taxon>Herbihabitans</taxon>
    </lineage>
</organism>
<evidence type="ECO:0000313" key="2">
    <source>
        <dbReference type="EMBL" id="RZS44341.1"/>
    </source>
</evidence>
<evidence type="ECO:0000313" key="3">
    <source>
        <dbReference type="Proteomes" id="UP000294257"/>
    </source>
</evidence>
<feature type="transmembrane region" description="Helical" evidence="1">
    <location>
        <begin position="108"/>
        <end position="126"/>
    </location>
</feature>
<keyword evidence="1" id="KW-0812">Transmembrane</keyword>
<keyword evidence="3" id="KW-1185">Reference proteome</keyword>
<comment type="caution">
    <text evidence="2">The sequence shown here is derived from an EMBL/GenBank/DDBJ whole genome shotgun (WGS) entry which is preliminary data.</text>
</comment>
<evidence type="ECO:0000256" key="1">
    <source>
        <dbReference type="SAM" id="Phobius"/>
    </source>
</evidence>
<dbReference type="Proteomes" id="UP000294257">
    <property type="component" value="Unassembled WGS sequence"/>
</dbReference>
<keyword evidence="1" id="KW-0472">Membrane</keyword>
<dbReference type="EMBL" id="SGWQ01000001">
    <property type="protein sequence ID" value="RZS44341.1"/>
    <property type="molecule type" value="Genomic_DNA"/>
</dbReference>
<feature type="transmembrane region" description="Helical" evidence="1">
    <location>
        <begin position="41"/>
        <end position="62"/>
    </location>
</feature>
<gene>
    <name evidence="2" type="ORF">EV193_101216</name>
</gene>
<proteinExistence type="predicted"/>
<keyword evidence="1" id="KW-1133">Transmembrane helix</keyword>
<sequence>MTGRDRWRIAGIVLASVVLAIIELMFLPLRFDGTLLPDLGGFPFPITVVLALATMGPLVYTAAEFSPTLLVAGSPLWAWLLVVLVFAIGEPGGVERAYVVIPDWRTLLLVGCAAGAGAVALGRVLGDAAVARQKEHAHGRGDH</sequence>
<feature type="transmembrane region" description="Helical" evidence="1">
    <location>
        <begin position="69"/>
        <end position="88"/>
    </location>
</feature>
<dbReference type="AlphaFoldDB" id="A0A4Q7L6V4"/>
<feature type="transmembrane region" description="Helical" evidence="1">
    <location>
        <begin position="7"/>
        <end position="29"/>
    </location>
</feature>